<dbReference type="Proteomes" id="UP000051412">
    <property type="component" value="Unassembled WGS sequence"/>
</dbReference>
<reference evidence="5 6" key="1">
    <citation type="journal article" date="2015" name="Genome Announc.">
        <title>Expanding the biotechnology potential of lactobacilli through comparative genomics of 213 strains and associated genera.</title>
        <authorList>
            <person name="Sun Z."/>
            <person name="Harris H.M."/>
            <person name="McCann A."/>
            <person name="Guo C."/>
            <person name="Argimon S."/>
            <person name="Zhang W."/>
            <person name="Yang X."/>
            <person name="Jeffery I.B."/>
            <person name="Cooney J.C."/>
            <person name="Kagawa T.F."/>
            <person name="Liu W."/>
            <person name="Song Y."/>
            <person name="Salvetti E."/>
            <person name="Wrobel A."/>
            <person name="Rasinkangas P."/>
            <person name="Parkhill J."/>
            <person name="Rea M.C."/>
            <person name="O'Sullivan O."/>
            <person name="Ritari J."/>
            <person name="Douillard F.P."/>
            <person name="Paul Ross R."/>
            <person name="Yang R."/>
            <person name="Briner A.E."/>
            <person name="Felis G.E."/>
            <person name="de Vos W.M."/>
            <person name="Barrangou R."/>
            <person name="Klaenhammer T.R."/>
            <person name="Caufield P.W."/>
            <person name="Cui Y."/>
            <person name="Zhang H."/>
            <person name="O'Toole P.W."/>
        </authorList>
    </citation>
    <scope>NUCLEOTIDE SEQUENCE [LARGE SCALE GENOMIC DNA]</scope>
    <source>
        <strain evidence="5 6">DSM 6035</strain>
    </source>
</reference>
<gene>
    <name evidence="5" type="ORF">FD32_GL000436</name>
</gene>
<keyword evidence="1" id="KW-0805">Transcription regulation</keyword>
<keyword evidence="2" id="KW-0238">DNA-binding</keyword>
<evidence type="ECO:0000313" key="6">
    <source>
        <dbReference type="Proteomes" id="UP000051412"/>
    </source>
</evidence>
<keyword evidence="3" id="KW-0804">Transcription</keyword>
<evidence type="ECO:0000256" key="3">
    <source>
        <dbReference type="ARBA" id="ARBA00023163"/>
    </source>
</evidence>
<protein>
    <submittedName>
        <fullName evidence="5">ArsR family transcriptional regulator</fullName>
    </submittedName>
</protein>
<dbReference type="CDD" id="cd00090">
    <property type="entry name" value="HTH_ARSR"/>
    <property type="match status" value="1"/>
</dbReference>
<name>A0A0R1XH89_9LACO</name>
<dbReference type="Gene3D" id="1.10.10.10">
    <property type="entry name" value="Winged helix-like DNA-binding domain superfamily/Winged helix DNA-binding domain"/>
    <property type="match status" value="1"/>
</dbReference>
<dbReference type="PANTHER" id="PTHR43132">
    <property type="entry name" value="ARSENICAL RESISTANCE OPERON REPRESSOR ARSR-RELATED"/>
    <property type="match status" value="1"/>
</dbReference>
<dbReference type="PROSITE" id="PS50987">
    <property type="entry name" value="HTH_ARSR_2"/>
    <property type="match status" value="1"/>
</dbReference>
<dbReference type="PANTHER" id="PTHR43132:SF2">
    <property type="entry name" value="ARSENICAL RESISTANCE OPERON REPRESSOR ARSR-RELATED"/>
    <property type="match status" value="1"/>
</dbReference>
<sequence length="233" mass="26432">MDIDVSEKSLPVFTALDSKVRIAIINLLSKSKMNVAQLSRALGLSSTIIIMHLNKLEAAHIIRTEKKGNQRISSLQIDTIDINFPQQLYVPYENYHVEIPVGQFSNFDVKPSCGLAGQKGFIGKVDNPRYFVDPQRYQAGMVWFAKGYIEYNIPNYLTPEQNLEMIELSAELSSEFPFSNNKWPSDITVSLDGHEIGTWTSPGDFSDVRGKYTPKWVYNDMNQYGNPKVIPDF</sequence>
<dbReference type="EMBL" id="AZGM01000086">
    <property type="protein sequence ID" value="KRM26387.1"/>
    <property type="molecule type" value="Genomic_DNA"/>
</dbReference>
<comment type="caution">
    <text evidence="5">The sequence shown here is derived from an EMBL/GenBank/DDBJ whole genome shotgun (WGS) entry which is preliminary data.</text>
</comment>
<dbReference type="GO" id="GO:0003700">
    <property type="term" value="F:DNA-binding transcription factor activity"/>
    <property type="evidence" value="ECO:0007669"/>
    <property type="project" value="InterPro"/>
</dbReference>
<dbReference type="InterPro" id="IPR051011">
    <property type="entry name" value="Metal_resp_trans_reg"/>
</dbReference>
<dbReference type="InterPro" id="IPR001845">
    <property type="entry name" value="HTH_ArsR_DNA-bd_dom"/>
</dbReference>
<dbReference type="InterPro" id="IPR036388">
    <property type="entry name" value="WH-like_DNA-bd_sf"/>
</dbReference>
<organism evidence="5 6">
    <name type="scientific">Limosilactobacillus panis DSM 6035</name>
    <dbReference type="NCBI Taxonomy" id="1423782"/>
    <lineage>
        <taxon>Bacteria</taxon>
        <taxon>Bacillati</taxon>
        <taxon>Bacillota</taxon>
        <taxon>Bacilli</taxon>
        <taxon>Lactobacillales</taxon>
        <taxon>Lactobacillaceae</taxon>
        <taxon>Limosilactobacillus</taxon>
    </lineage>
</organism>
<dbReference type="InterPro" id="IPR011991">
    <property type="entry name" value="ArsR-like_HTH"/>
</dbReference>
<dbReference type="SMART" id="SM00418">
    <property type="entry name" value="HTH_ARSR"/>
    <property type="match status" value="1"/>
</dbReference>
<dbReference type="STRING" id="1423782.FD32_GL000436"/>
<keyword evidence="6" id="KW-1185">Reference proteome</keyword>
<evidence type="ECO:0000256" key="2">
    <source>
        <dbReference type="ARBA" id="ARBA00023125"/>
    </source>
</evidence>
<evidence type="ECO:0000256" key="1">
    <source>
        <dbReference type="ARBA" id="ARBA00023015"/>
    </source>
</evidence>
<dbReference type="InterPro" id="IPR036390">
    <property type="entry name" value="WH_DNA-bd_sf"/>
</dbReference>
<accession>A0A0R1XH89</accession>
<dbReference type="GO" id="GO:0003677">
    <property type="term" value="F:DNA binding"/>
    <property type="evidence" value="ECO:0007669"/>
    <property type="project" value="UniProtKB-KW"/>
</dbReference>
<proteinExistence type="predicted"/>
<dbReference type="PATRIC" id="fig|1423782.4.peg.449"/>
<dbReference type="SUPFAM" id="SSF46785">
    <property type="entry name" value="Winged helix' DNA-binding domain"/>
    <property type="match status" value="1"/>
</dbReference>
<evidence type="ECO:0000259" key="4">
    <source>
        <dbReference type="PROSITE" id="PS50987"/>
    </source>
</evidence>
<dbReference type="Pfam" id="PF01022">
    <property type="entry name" value="HTH_5"/>
    <property type="match status" value="1"/>
</dbReference>
<evidence type="ECO:0000313" key="5">
    <source>
        <dbReference type="EMBL" id="KRM26387.1"/>
    </source>
</evidence>
<feature type="domain" description="HTH arsR-type" evidence="4">
    <location>
        <begin position="1"/>
        <end position="95"/>
    </location>
</feature>
<dbReference type="AlphaFoldDB" id="A0A0R1XH89"/>